<dbReference type="OrthoDB" id="1690976at2759"/>
<gene>
    <name evidence="2" type="ORF">C3L33_12369</name>
</gene>
<dbReference type="PANTHER" id="PTHR34222:SF79">
    <property type="entry name" value="RETROVIRUS-RELATED POL POLYPROTEIN FROM TRANSPOSON TNT 1-94"/>
    <property type="match status" value="1"/>
</dbReference>
<evidence type="ECO:0000259" key="1">
    <source>
        <dbReference type="Pfam" id="PF14244"/>
    </source>
</evidence>
<evidence type="ECO:0000313" key="2">
    <source>
        <dbReference type="EMBL" id="KAE9455731.1"/>
    </source>
</evidence>
<dbReference type="PANTHER" id="PTHR34222">
    <property type="entry name" value="GAG_PRE-INTEGRS DOMAIN-CONTAINING PROTEIN"/>
    <property type="match status" value="1"/>
</dbReference>
<reference evidence="2 3" key="1">
    <citation type="journal article" date="2019" name="Genome Biol. Evol.">
        <title>The Rhododendron genome and chromosomal organization provide insight into shared whole-genome duplications across the heath family (Ericaceae).</title>
        <authorList>
            <person name="Soza V.L."/>
            <person name="Lindsley D."/>
            <person name="Waalkes A."/>
            <person name="Ramage E."/>
            <person name="Patwardhan R.P."/>
            <person name="Burton J.N."/>
            <person name="Adey A."/>
            <person name="Kumar A."/>
            <person name="Qiu R."/>
            <person name="Shendure J."/>
            <person name="Hall B."/>
        </authorList>
    </citation>
    <scope>NUCLEOTIDE SEQUENCE [LARGE SCALE GENOMIC DNA]</scope>
    <source>
        <strain evidence="2">RSF 1966-606</strain>
    </source>
</reference>
<dbReference type="Pfam" id="PF14244">
    <property type="entry name" value="Retrotran_gag_3"/>
    <property type="match status" value="1"/>
</dbReference>
<feature type="non-terminal residue" evidence="2">
    <location>
        <position position="1"/>
    </location>
</feature>
<proteinExistence type="predicted"/>
<feature type="domain" description="Retrotransposon Copia-like N-terminal" evidence="1">
    <location>
        <begin position="26"/>
        <end position="57"/>
    </location>
</feature>
<organism evidence="2 3">
    <name type="scientific">Rhododendron williamsianum</name>
    <dbReference type="NCBI Taxonomy" id="262921"/>
    <lineage>
        <taxon>Eukaryota</taxon>
        <taxon>Viridiplantae</taxon>
        <taxon>Streptophyta</taxon>
        <taxon>Embryophyta</taxon>
        <taxon>Tracheophyta</taxon>
        <taxon>Spermatophyta</taxon>
        <taxon>Magnoliopsida</taxon>
        <taxon>eudicotyledons</taxon>
        <taxon>Gunneridae</taxon>
        <taxon>Pentapetalae</taxon>
        <taxon>asterids</taxon>
        <taxon>Ericales</taxon>
        <taxon>Ericaceae</taxon>
        <taxon>Ericoideae</taxon>
        <taxon>Rhodoreae</taxon>
        <taxon>Rhododendron</taxon>
    </lineage>
</organism>
<comment type="caution">
    <text evidence="2">The sequence shown here is derived from an EMBL/GenBank/DDBJ whole genome shotgun (WGS) entry which is preliminary data.</text>
</comment>
<accession>A0A6A4LHR5</accession>
<dbReference type="AlphaFoldDB" id="A0A6A4LHR5"/>
<protein>
    <recommendedName>
        <fullName evidence="1">Retrotransposon Copia-like N-terminal domain-containing protein</fullName>
    </recommendedName>
</protein>
<keyword evidence="3" id="KW-1185">Reference proteome</keyword>
<dbReference type="EMBL" id="QEFC01001815">
    <property type="protein sequence ID" value="KAE9455731.1"/>
    <property type="molecule type" value="Genomic_DNA"/>
</dbReference>
<name>A0A6A4LHR5_9ERIC</name>
<dbReference type="InterPro" id="IPR029472">
    <property type="entry name" value="Copia-like_N"/>
</dbReference>
<evidence type="ECO:0000313" key="3">
    <source>
        <dbReference type="Proteomes" id="UP000428333"/>
    </source>
</evidence>
<sequence>MIDGSKNTGVVESSIGASVIKPELSSPVPGGKVTSVLLNGRNFAAWSRSFRLSLCVRWNELAQYDPVSDFGATTDVAVKRMDRLHTYFFLMGLKTDFENLRGQILNTSPLPSLLDTFAIVDDDERRRLISTHTLSPAVG</sequence>
<dbReference type="Proteomes" id="UP000428333">
    <property type="component" value="Linkage Group LG07"/>
</dbReference>
<feature type="non-terminal residue" evidence="2">
    <location>
        <position position="139"/>
    </location>
</feature>